<dbReference type="EMBL" id="CM017627">
    <property type="protein sequence ID" value="TYH70906.1"/>
    <property type="molecule type" value="Genomic_DNA"/>
</dbReference>
<evidence type="ECO:0000313" key="1">
    <source>
        <dbReference type="EMBL" id="TYH70906.1"/>
    </source>
</evidence>
<proteinExistence type="predicted"/>
<sequence length="71" mass="8196">MLWVTLSAFLSRIEPYVHTYNQKNGRVNSKTQTRLQQPTAQPNASPWKANLLFGGRRHCPNVLHRLDILLV</sequence>
<dbReference type="Proteomes" id="UP000322667">
    <property type="component" value="Chromosome D05"/>
</dbReference>
<gene>
    <name evidence="1" type="ORF">ES332_D05G149700v1</name>
</gene>
<keyword evidence="2" id="KW-1185">Reference proteome</keyword>
<name>A0A5D2KVY7_GOSTO</name>
<accession>A0A5D2KVY7</accession>
<evidence type="ECO:0000313" key="2">
    <source>
        <dbReference type="Proteomes" id="UP000322667"/>
    </source>
</evidence>
<protein>
    <submittedName>
        <fullName evidence="1">Uncharacterized protein</fullName>
    </submittedName>
</protein>
<dbReference type="AlphaFoldDB" id="A0A5D2KVY7"/>
<organism evidence="1 2">
    <name type="scientific">Gossypium tomentosum</name>
    <name type="common">Hawaiian cotton</name>
    <name type="synonym">Gossypium sandvicense</name>
    <dbReference type="NCBI Taxonomy" id="34277"/>
    <lineage>
        <taxon>Eukaryota</taxon>
        <taxon>Viridiplantae</taxon>
        <taxon>Streptophyta</taxon>
        <taxon>Embryophyta</taxon>
        <taxon>Tracheophyta</taxon>
        <taxon>Spermatophyta</taxon>
        <taxon>Magnoliopsida</taxon>
        <taxon>eudicotyledons</taxon>
        <taxon>Gunneridae</taxon>
        <taxon>Pentapetalae</taxon>
        <taxon>rosids</taxon>
        <taxon>malvids</taxon>
        <taxon>Malvales</taxon>
        <taxon>Malvaceae</taxon>
        <taxon>Malvoideae</taxon>
        <taxon>Gossypium</taxon>
    </lineage>
</organism>
<reference evidence="1 2" key="1">
    <citation type="submission" date="2019-07" db="EMBL/GenBank/DDBJ databases">
        <title>WGS assembly of Gossypium tomentosum.</title>
        <authorList>
            <person name="Chen Z.J."/>
            <person name="Sreedasyam A."/>
            <person name="Ando A."/>
            <person name="Song Q."/>
            <person name="De L."/>
            <person name="Hulse-Kemp A."/>
            <person name="Ding M."/>
            <person name="Ye W."/>
            <person name="Kirkbride R."/>
            <person name="Jenkins J."/>
            <person name="Plott C."/>
            <person name="Lovell J."/>
            <person name="Lin Y.-M."/>
            <person name="Vaughn R."/>
            <person name="Liu B."/>
            <person name="Li W."/>
            <person name="Simpson S."/>
            <person name="Scheffler B."/>
            <person name="Saski C."/>
            <person name="Grover C."/>
            <person name="Hu G."/>
            <person name="Conover J."/>
            <person name="Carlson J."/>
            <person name="Shu S."/>
            <person name="Boston L."/>
            <person name="Williams M."/>
            <person name="Peterson D."/>
            <person name="Mcgee K."/>
            <person name="Jones D."/>
            <person name="Wendel J."/>
            <person name="Stelly D."/>
            <person name="Grimwood J."/>
            <person name="Schmutz J."/>
        </authorList>
    </citation>
    <scope>NUCLEOTIDE SEQUENCE [LARGE SCALE GENOMIC DNA]</scope>
    <source>
        <strain evidence="1">7179.01</strain>
    </source>
</reference>